<evidence type="ECO:0000313" key="2">
    <source>
        <dbReference type="Proteomes" id="UP000032142"/>
    </source>
</evidence>
<reference evidence="2" key="1">
    <citation type="submission" date="2014-09" db="EMBL/GenBank/DDBJ databases">
        <authorList>
            <person name="Mudge J."/>
            <person name="Ramaraj T."/>
            <person name="Lindquist I.E."/>
            <person name="Bharti A.K."/>
            <person name="Sundararajan A."/>
            <person name="Cameron C.T."/>
            <person name="Woodward J.E."/>
            <person name="May G.D."/>
            <person name="Brubaker C."/>
            <person name="Broadhvest J."/>
            <person name="Wilkins T.A."/>
        </authorList>
    </citation>
    <scope>NUCLEOTIDE SEQUENCE</scope>
    <source>
        <strain evidence="2">cv. AKA8401</strain>
    </source>
</reference>
<evidence type="ECO:0000313" key="1">
    <source>
        <dbReference type="EMBL" id="KHG20242.1"/>
    </source>
</evidence>
<organism evidence="1 2">
    <name type="scientific">Gossypium arboreum</name>
    <name type="common">Tree cotton</name>
    <name type="synonym">Gossypium nanking</name>
    <dbReference type="NCBI Taxonomy" id="29729"/>
    <lineage>
        <taxon>Eukaryota</taxon>
        <taxon>Viridiplantae</taxon>
        <taxon>Streptophyta</taxon>
        <taxon>Embryophyta</taxon>
        <taxon>Tracheophyta</taxon>
        <taxon>Spermatophyta</taxon>
        <taxon>Magnoliopsida</taxon>
        <taxon>eudicotyledons</taxon>
        <taxon>Gunneridae</taxon>
        <taxon>Pentapetalae</taxon>
        <taxon>rosids</taxon>
        <taxon>malvids</taxon>
        <taxon>Malvales</taxon>
        <taxon>Malvaceae</taxon>
        <taxon>Malvoideae</taxon>
        <taxon>Gossypium</taxon>
    </lineage>
</organism>
<sequence>MPFGTYHIYTLSHPSYWPFGLITYIHFHIHHIGH</sequence>
<dbReference type="EMBL" id="KN415220">
    <property type="protein sequence ID" value="KHG20242.1"/>
    <property type="molecule type" value="Genomic_DNA"/>
</dbReference>
<proteinExistence type="predicted"/>
<dbReference type="AlphaFoldDB" id="A0A0B0P5T4"/>
<accession>A0A0B0P5T4</accession>
<dbReference type="Proteomes" id="UP000032142">
    <property type="component" value="Unassembled WGS sequence"/>
</dbReference>
<gene>
    <name evidence="1" type="ORF">F383_25909</name>
</gene>
<keyword evidence="2" id="KW-1185">Reference proteome</keyword>
<protein>
    <submittedName>
        <fullName evidence="1">Uncharacterized protein</fullName>
    </submittedName>
</protein>
<name>A0A0B0P5T4_GOSAR</name>